<dbReference type="PANTHER" id="PTHR36335">
    <property type="entry name" value="CHAPERONE DNAJ-DOMAIN SUPERFAMILY PROTEIN"/>
    <property type="match status" value="1"/>
</dbReference>
<gene>
    <name evidence="3" type="ORF">GOP47_0009562</name>
</gene>
<dbReference type="Gene3D" id="1.10.287.110">
    <property type="entry name" value="DnaJ domain"/>
    <property type="match status" value="1"/>
</dbReference>
<protein>
    <recommendedName>
        <fullName evidence="2">J domain-containing protein</fullName>
    </recommendedName>
</protein>
<feature type="region of interest" description="Disordered" evidence="1">
    <location>
        <begin position="173"/>
        <end position="291"/>
    </location>
</feature>
<evidence type="ECO:0000259" key="2">
    <source>
        <dbReference type="PROSITE" id="PS50076"/>
    </source>
</evidence>
<evidence type="ECO:0000256" key="1">
    <source>
        <dbReference type="SAM" id="MobiDB-lite"/>
    </source>
</evidence>
<comment type="caution">
    <text evidence="3">The sequence shown here is derived from an EMBL/GenBank/DDBJ whole genome shotgun (WGS) entry which is preliminary data.</text>
</comment>
<sequence length="476" mass="53226">MGTKQEVPDIIIIDDDESARSQTQHPIHRDDAYDSDANSSGFDNCSNRQPRWQSADGFSAGNSEFSGKSYDDDCFAMQRGPMESGPSQLSWRLHTRAPKGEKRPAILRNDLKRSCSSSDCEIIEDLDGKIRQDWEKAALKKRFGNSYVGGSFRAESEESTSAVGSAARWTFLGKGKGHSQQSDSKSQKVDLHHSGSSSVPSPKDKDTTPVTLLDQQDSNHDFADMRSEDAIDSAGDETSVTDTGSLSSANNLELSEEEASCSEQDIAPIKSSSSDRMQSEDVLDRRDPEEHQVMVKAASKLSTDSLSLVRKTARESEELQFAEEEERLLFQEESQRQAEGAQRERKKRRVDAERKLGMEIRQKQRLEEIRQNQQEEERTHGYKEQVRGRIRSELEGVAASSLDMASLLRNLGVEVDGGVYPSIQQVNAAYKKALLRFHPDRVAALAKTDPFHQVEAEETFKLISKMKTTLQPVALY</sequence>
<dbReference type="InterPro" id="IPR036869">
    <property type="entry name" value="J_dom_sf"/>
</dbReference>
<keyword evidence="4" id="KW-1185">Reference proteome</keyword>
<proteinExistence type="predicted"/>
<feature type="region of interest" description="Disordered" evidence="1">
    <location>
        <begin position="365"/>
        <end position="384"/>
    </location>
</feature>
<dbReference type="OrthoDB" id="498970at2759"/>
<feature type="compositionally biased region" description="Basic and acidic residues" evidence="1">
    <location>
        <begin position="277"/>
        <end position="291"/>
    </location>
</feature>
<evidence type="ECO:0000313" key="4">
    <source>
        <dbReference type="Proteomes" id="UP000886520"/>
    </source>
</evidence>
<feature type="compositionally biased region" description="Basic and acidic residues" evidence="1">
    <location>
        <begin position="217"/>
        <end position="229"/>
    </location>
</feature>
<dbReference type="AlphaFoldDB" id="A0A9D4UX17"/>
<dbReference type="EMBL" id="JABFUD020000009">
    <property type="protein sequence ID" value="KAI5075486.1"/>
    <property type="molecule type" value="Genomic_DNA"/>
</dbReference>
<dbReference type="Proteomes" id="UP000886520">
    <property type="component" value="Chromosome 9"/>
</dbReference>
<dbReference type="InterPro" id="IPR001623">
    <property type="entry name" value="DnaJ_domain"/>
</dbReference>
<feature type="compositionally biased region" description="Polar residues" evidence="1">
    <location>
        <begin position="36"/>
        <end position="52"/>
    </location>
</feature>
<reference evidence="3" key="1">
    <citation type="submission" date="2021-01" db="EMBL/GenBank/DDBJ databases">
        <title>Adiantum capillus-veneris genome.</title>
        <authorList>
            <person name="Fang Y."/>
            <person name="Liao Q."/>
        </authorList>
    </citation>
    <scope>NUCLEOTIDE SEQUENCE</scope>
    <source>
        <strain evidence="3">H3</strain>
        <tissue evidence="3">Leaf</tissue>
    </source>
</reference>
<feature type="region of interest" description="Disordered" evidence="1">
    <location>
        <begin position="1"/>
        <end position="64"/>
    </location>
</feature>
<dbReference type="CDD" id="cd06257">
    <property type="entry name" value="DnaJ"/>
    <property type="match status" value="1"/>
</dbReference>
<organism evidence="3 4">
    <name type="scientific">Adiantum capillus-veneris</name>
    <name type="common">Maidenhair fern</name>
    <dbReference type="NCBI Taxonomy" id="13818"/>
    <lineage>
        <taxon>Eukaryota</taxon>
        <taxon>Viridiplantae</taxon>
        <taxon>Streptophyta</taxon>
        <taxon>Embryophyta</taxon>
        <taxon>Tracheophyta</taxon>
        <taxon>Polypodiopsida</taxon>
        <taxon>Polypodiidae</taxon>
        <taxon>Polypodiales</taxon>
        <taxon>Pteridineae</taxon>
        <taxon>Pteridaceae</taxon>
        <taxon>Vittarioideae</taxon>
        <taxon>Adiantum</taxon>
    </lineage>
</organism>
<evidence type="ECO:0000313" key="3">
    <source>
        <dbReference type="EMBL" id="KAI5075486.1"/>
    </source>
</evidence>
<dbReference type="SUPFAM" id="SSF46565">
    <property type="entry name" value="Chaperone J-domain"/>
    <property type="match status" value="1"/>
</dbReference>
<dbReference type="PANTHER" id="PTHR36335:SF1">
    <property type="entry name" value="CHAPERONE DNAJ-DOMAIN SUPERFAMILY PROTEIN"/>
    <property type="match status" value="1"/>
</dbReference>
<accession>A0A9D4UX17</accession>
<feature type="domain" description="J" evidence="2">
    <location>
        <begin position="406"/>
        <end position="476"/>
    </location>
</feature>
<dbReference type="PROSITE" id="PS50076">
    <property type="entry name" value="DNAJ_2"/>
    <property type="match status" value="1"/>
</dbReference>
<name>A0A9D4UX17_ADICA</name>